<protein>
    <submittedName>
        <fullName evidence="2">Glutathione S-transferase</fullName>
        <ecNumber evidence="2">2.5.1.18</ecNumber>
    </submittedName>
</protein>
<dbReference type="GO" id="GO:0016034">
    <property type="term" value="F:maleylacetoacetate isomerase activity"/>
    <property type="evidence" value="ECO:0007669"/>
    <property type="project" value="TreeGrafter"/>
</dbReference>
<gene>
    <name evidence="2" type="ORF">FHW12_003476</name>
</gene>
<dbReference type="AlphaFoldDB" id="A0A839F2H7"/>
<name>A0A839F2H7_9GAMM</name>
<dbReference type="SUPFAM" id="SSF47616">
    <property type="entry name" value="GST C-terminal domain-like"/>
    <property type="match status" value="1"/>
</dbReference>
<evidence type="ECO:0000313" key="3">
    <source>
        <dbReference type="Proteomes" id="UP000550401"/>
    </source>
</evidence>
<dbReference type="Pfam" id="PF13410">
    <property type="entry name" value="GST_C_2"/>
    <property type="match status" value="1"/>
</dbReference>
<dbReference type="EMBL" id="JACGXL010000006">
    <property type="protein sequence ID" value="MBA8889233.1"/>
    <property type="molecule type" value="Genomic_DNA"/>
</dbReference>
<dbReference type="PANTHER" id="PTHR42673">
    <property type="entry name" value="MALEYLACETOACETATE ISOMERASE"/>
    <property type="match status" value="1"/>
</dbReference>
<keyword evidence="2" id="KW-0808">Transferase</keyword>
<dbReference type="SUPFAM" id="SSF52833">
    <property type="entry name" value="Thioredoxin-like"/>
    <property type="match status" value="1"/>
</dbReference>
<accession>A0A839F2H7</accession>
<dbReference type="GO" id="GO:0004364">
    <property type="term" value="F:glutathione transferase activity"/>
    <property type="evidence" value="ECO:0007669"/>
    <property type="project" value="UniProtKB-EC"/>
</dbReference>
<dbReference type="EC" id="2.5.1.18" evidence="2"/>
<evidence type="ECO:0000259" key="1">
    <source>
        <dbReference type="PROSITE" id="PS50404"/>
    </source>
</evidence>
<evidence type="ECO:0000313" key="2">
    <source>
        <dbReference type="EMBL" id="MBA8889233.1"/>
    </source>
</evidence>
<dbReference type="InterPro" id="IPR036282">
    <property type="entry name" value="Glutathione-S-Trfase_C_sf"/>
</dbReference>
<dbReference type="InterPro" id="IPR036249">
    <property type="entry name" value="Thioredoxin-like_sf"/>
</dbReference>
<dbReference type="RefSeq" id="WP_182532278.1">
    <property type="nucleotide sequence ID" value="NZ_JACGXL010000006.1"/>
</dbReference>
<dbReference type="Pfam" id="PF13409">
    <property type="entry name" value="GST_N_2"/>
    <property type="match status" value="1"/>
</dbReference>
<dbReference type="Proteomes" id="UP000550401">
    <property type="component" value="Unassembled WGS sequence"/>
</dbReference>
<dbReference type="Gene3D" id="3.40.30.10">
    <property type="entry name" value="Glutaredoxin"/>
    <property type="match status" value="1"/>
</dbReference>
<organism evidence="2 3">
    <name type="scientific">Dokdonella fugitiva</name>
    <dbReference type="NCBI Taxonomy" id="328517"/>
    <lineage>
        <taxon>Bacteria</taxon>
        <taxon>Pseudomonadati</taxon>
        <taxon>Pseudomonadota</taxon>
        <taxon>Gammaproteobacteria</taxon>
        <taxon>Lysobacterales</taxon>
        <taxon>Rhodanobacteraceae</taxon>
        <taxon>Dokdonella</taxon>
    </lineage>
</organism>
<proteinExistence type="predicted"/>
<sequence>MSARPLLIIGNKNYSSWSLRPWLLLRHHGVAFDEHRLLLDTPAFAREIGDWSPNRSVPALRHGDLVVWDSIAICEYVNETFLDGAGWPRDAAARAVARSVAAEMHSGFRALRTRMPMNARRRVRGFAYADDVRADIARVFAIWRDCRARFGATSGPFLFGAFSIADAMYAPVVLRFASYGVAIEPDLQPWVDALLALPAMQEWLRDGAAESEVVAATEAVA</sequence>
<comment type="caution">
    <text evidence="2">The sequence shown here is derived from an EMBL/GenBank/DDBJ whole genome shotgun (WGS) entry which is preliminary data.</text>
</comment>
<dbReference type="Gene3D" id="1.20.1050.10">
    <property type="match status" value="1"/>
</dbReference>
<dbReference type="InterPro" id="IPR004045">
    <property type="entry name" value="Glutathione_S-Trfase_N"/>
</dbReference>
<dbReference type="PROSITE" id="PS50404">
    <property type="entry name" value="GST_NTER"/>
    <property type="match status" value="1"/>
</dbReference>
<keyword evidence="3" id="KW-1185">Reference proteome</keyword>
<dbReference type="CDD" id="cd03043">
    <property type="entry name" value="GST_N_1"/>
    <property type="match status" value="1"/>
</dbReference>
<reference evidence="2 3" key="1">
    <citation type="submission" date="2020-07" db="EMBL/GenBank/DDBJ databases">
        <title>Genomic Encyclopedia of Type Strains, Phase IV (KMG-V): Genome sequencing to study the core and pangenomes of soil and plant-associated prokaryotes.</title>
        <authorList>
            <person name="Whitman W."/>
        </authorList>
    </citation>
    <scope>NUCLEOTIDE SEQUENCE [LARGE SCALE GENOMIC DNA]</scope>
    <source>
        <strain evidence="2 3">RH2WT43</strain>
    </source>
</reference>
<dbReference type="CDD" id="cd03194">
    <property type="entry name" value="GST_C_3"/>
    <property type="match status" value="1"/>
</dbReference>
<feature type="domain" description="GST N-terminal" evidence="1">
    <location>
        <begin position="5"/>
        <end position="85"/>
    </location>
</feature>
<dbReference type="GO" id="GO:0006749">
    <property type="term" value="P:glutathione metabolic process"/>
    <property type="evidence" value="ECO:0007669"/>
    <property type="project" value="TreeGrafter"/>
</dbReference>
<dbReference type="GO" id="GO:0006559">
    <property type="term" value="P:L-phenylalanine catabolic process"/>
    <property type="evidence" value="ECO:0007669"/>
    <property type="project" value="TreeGrafter"/>
</dbReference>
<dbReference type="PANTHER" id="PTHR42673:SF4">
    <property type="entry name" value="MALEYLACETOACETATE ISOMERASE"/>
    <property type="match status" value="1"/>
</dbReference>